<dbReference type="UniPathway" id="UPA00246"/>
<comment type="similarity">
    <text evidence="3 7">Belongs to the metallo-dependent hydrolases superfamily. Uronate isomerase family.</text>
</comment>
<evidence type="ECO:0000256" key="2">
    <source>
        <dbReference type="ARBA" id="ARBA00004892"/>
    </source>
</evidence>
<comment type="catalytic activity">
    <reaction evidence="7">
        <text>aldehydo-D-galacturonate = keto-D-tagaturonate</text>
        <dbReference type="Rhea" id="RHEA:27702"/>
        <dbReference type="ChEBI" id="CHEBI:12952"/>
        <dbReference type="ChEBI" id="CHEBI:17886"/>
    </reaction>
</comment>
<dbReference type="Proteomes" id="UP000238196">
    <property type="component" value="Unassembled WGS sequence"/>
</dbReference>
<evidence type="ECO:0000256" key="6">
    <source>
        <dbReference type="ARBA" id="ARBA00023235"/>
    </source>
</evidence>
<dbReference type="Gene3D" id="3.20.20.140">
    <property type="entry name" value="Metal-dependent hydrolases"/>
    <property type="match status" value="1"/>
</dbReference>
<dbReference type="Gene3D" id="1.10.2020.10">
    <property type="entry name" value="uronate isomerase, domain 2, chain A"/>
    <property type="match status" value="1"/>
</dbReference>
<dbReference type="SUPFAM" id="SSF51556">
    <property type="entry name" value="Metallo-dependent hydrolases"/>
    <property type="match status" value="1"/>
</dbReference>
<dbReference type="PANTHER" id="PTHR30068">
    <property type="entry name" value="URONATE ISOMERASE"/>
    <property type="match status" value="1"/>
</dbReference>
<evidence type="ECO:0000256" key="5">
    <source>
        <dbReference type="ARBA" id="ARBA00020555"/>
    </source>
</evidence>
<dbReference type="NCBIfam" id="NF002794">
    <property type="entry name" value="PRK02925.1"/>
    <property type="match status" value="1"/>
</dbReference>
<comment type="catalytic activity">
    <reaction evidence="1 7">
        <text>D-glucuronate = D-fructuronate</text>
        <dbReference type="Rhea" id="RHEA:13049"/>
        <dbReference type="ChEBI" id="CHEBI:58720"/>
        <dbReference type="ChEBI" id="CHEBI:59863"/>
        <dbReference type="EC" id="5.3.1.12"/>
    </reaction>
</comment>
<evidence type="ECO:0000313" key="8">
    <source>
        <dbReference type="EMBL" id="PPC74992.1"/>
    </source>
</evidence>
<dbReference type="EMBL" id="PRLP01000121">
    <property type="protein sequence ID" value="PPC74992.1"/>
    <property type="molecule type" value="Genomic_DNA"/>
</dbReference>
<gene>
    <name evidence="7" type="primary">uxaC</name>
    <name evidence="8" type="ORF">C4K68_22880</name>
</gene>
<name>A0A2S5KJS1_9PROT</name>
<dbReference type="GO" id="GO:0042840">
    <property type="term" value="P:D-glucuronate catabolic process"/>
    <property type="evidence" value="ECO:0007669"/>
    <property type="project" value="TreeGrafter"/>
</dbReference>
<dbReference type="PANTHER" id="PTHR30068:SF4">
    <property type="entry name" value="URONATE ISOMERASE"/>
    <property type="match status" value="1"/>
</dbReference>
<dbReference type="HAMAP" id="MF_00675">
    <property type="entry name" value="UxaC"/>
    <property type="match status" value="1"/>
</dbReference>
<dbReference type="EC" id="5.3.1.12" evidence="4 7"/>
<evidence type="ECO:0000256" key="7">
    <source>
        <dbReference type="HAMAP-Rule" id="MF_00675"/>
    </source>
</evidence>
<evidence type="ECO:0000256" key="4">
    <source>
        <dbReference type="ARBA" id="ARBA00012546"/>
    </source>
</evidence>
<dbReference type="OrthoDB" id="9766564at2"/>
<dbReference type="AlphaFoldDB" id="A0A2S5KJS1"/>
<keyword evidence="6 7" id="KW-0413">Isomerase</keyword>
<sequence length="470" mass="52567">MKQFMDEDFLLGNEVARRLYHDYAAAQPIFDYHCHLPPEDIANDVSFTNMTKIWLAGDHYKWRAMRTAGVDEALITGAASDYEKYLAWARTVPQCIGNPLYHWTHLELRRPFGINGKLFGPDTAEGIWHTANTCLADHAFSARGILQKMNVVLVGTTDDPLDDLRHHRAIADDTGFNVRVVPTWRPDRAFKVELEGFADYMQALGELTGHDIRSYADLVNALLTRIEHFARHGCVAADHGIEVLRYAAVPAESTLDAILQKGLLRQSVSDLEAAQFATAVQVMMGQEYARRGWVMQLHIGALRSNNSRMLARVGPNTGFDSIADAPLAANLAALLDTMDRDDLLPKTILYCLNPADNDMMATMIGNFQGGGIAGKIQFGSGWWFNDQKDGMIRQMTSLANMGLLSQFVGMLTDSRSFLSFTRHEYFRRILCQMIGRWVEEGEAPNDLPLLGSMVSNICYNNAERYFGGSC</sequence>
<reference evidence="8 9" key="1">
    <citation type="submission" date="2018-02" db="EMBL/GenBank/DDBJ databases">
        <title>novel marine gammaproteobacteria from coastal saline agro ecosystem.</title>
        <authorList>
            <person name="Krishnan R."/>
            <person name="Ramesh Kumar N."/>
        </authorList>
    </citation>
    <scope>NUCLEOTIDE SEQUENCE [LARGE SCALE GENOMIC DNA]</scope>
    <source>
        <strain evidence="8 9">228</strain>
    </source>
</reference>
<evidence type="ECO:0000313" key="9">
    <source>
        <dbReference type="Proteomes" id="UP000238196"/>
    </source>
</evidence>
<dbReference type="InterPro" id="IPR003766">
    <property type="entry name" value="Uronate_isomerase"/>
</dbReference>
<dbReference type="GO" id="GO:0008880">
    <property type="term" value="F:glucuronate isomerase activity"/>
    <property type="evidence" value="ECO:0007669"/>
    <property type="project" value="UniProtKB-UniRule"/>
</dbReference>
<dbReference type="GO" id="GO:0019698">
    <property type="term" value="P:D-galacturonate catabolic process"/>
    <property type="evidence" value="ECO:0007669"/>
    <property type="project" value="TreeGrafter"/>
</dbReference>
<dbReference type="Pfam" id="PF02614">
    <property type="entry name" value="UxaC"/>
    <property type="match status" value="1"/>
</dbReference>
<comment type="caution">
    <text evidence="8">The sequence shown here is derived from an EMBL/GenBank/DDBJ whole genome shotgun (WGS) entry which is preliminary data.</text>
</comment>
<proteinExistence type="inferred from homology"/>
<protein>
    <recommendedName>
        <fullName evidence="5 7">Uronate isomerase</fullName>
        <ecNumber evidence="4 7">5.3.1.12</ecNumber>
    </recommendedName>
    <alternativeName>
        <fullName evidence="7">Glucuronate isomerase</fullName>
    </alternativeName>
    <alternativeName>
        <fullName evidence="7">Uronic isomerase</fullName>
    </alternativeName>
</protein>
<evidence type="ECO:0000256" key="3">
    <source>
        <dbReference type="ARBA" id="ARBA00008397"/>
    </source>
</evidence>
<dbReference type="InterPro" id="IPR032466">
    <property type="entry name" value="Metal_Hydrolase"/>
</dbReference>
<organism evidence="8 9">
    <name type="scientific">Proteobacteria bacterium 228</name>
    <dbReference type="NCBI Taxonomy" id="2083153"/>
    <lineage>
        <taxon>Bacteria</taxon>
        <taxon>Pseudomonadati</taxon>
        <taxon>Pseudomonadota</taxon>
    </lineage>
</organism>
<evidence type="ECO:0000256" key="1">
    <source>
        <dbReference type="ARBA" id="ARBA00001165"/>
    </source>
</evidence>
<comment type="pathway">
    <text evidence="2 7">Carbohydrate metabolism; pentose and glucuronate interconversion.</text>
</comment>
<accession>A0A2S5KJS1</accession>